<dbReference type="Pfam" id="PF07992">
    <property type="entry name" value="Pyr_redox_2"/>
    <property type="match status" value="1"/>
</dbReference>
<gene>
    <name evidence="7" type="ORF">KL771_12155</name>
</gene>
<feature type="domain" description="FAD/NAD(P)-binding" evidence="6">
    <location>
        <begin position="18"/>
        <end position="304"/>
    </location>
</feature>
<proteinExistence type="inferred from homology"/>
<keyword evidence="8" id="KW-1185">Reference proteome</keyword>
<comment type="catalytic activity">
    <reaction evidence="5">
        <text>2 reduced [2Fe-2S]-[ferredoxin] + NADP(+) + H(+) = 2 oxidized [2Fe-2S]-[ferredoxin] + NADPH</text>
        <dbReference type="Rhea" id="RHEA:20125"/>
        <dbReference type="Rhea" id="RHEA-COMP:10000"/>
        <dbReference type="Rhea" id="RHEA-COMP:10001"/>
        <dbReference type="ChEBI" id="CHEBI:15378"/>
        <dbReference type="ChEBI" id="CHEBI:33737"/>
        <dbReference type="ChEBI" id="CHEBI:33738"/>
        <dbReference type="ChEBI" id="CHEBI:57783"/>
        <dbReference type="ChEBI" id="CHEBI:58349"/>
        <dbReference type="EC" id="1.18.1.2"/>
    </reaction>
</comment>
<evidence type="ECO:0000259" key="6">
    <source>
        <dbReference type="Pfam" id="PF07992"/>
    </source>
</evidence>
<dbReference type="GO" id="GO:0004324">
    <property type="term" value="F:ferredoxin-NADP+ reductase activity"/>
    <property type="evidence" value="ECO:0007669"/>
    <property type="project" value="UniProtKB-UniRule"/>
</dbReference>
<feature type="binding site" evidence="5">
    <location>
        <position position="99"/>
    </location>
    <ligand>
        <name>FAD</name>
        <dbReference type="ChEBI" id="CHEBI:57692"/>
    </ligand>
</feature>
<dbReference type="RefSeq" id="WP_261968821.1">
    <property type="nucleotide sequence ID" value="NZ_JAHHZF010000005.1"/>
</dbReference>
<dbReference type="InterPro" id="IPR036188">
    <property type="entry name" value="FAD/NAD-bd_sf"/>
</dbReference>
<protein>
    <recommendedName>
        <fullName evidence="5">Ferredoxin--NADP reductase</fullName>
        <shortName evidence="5">FNR</shortName>
        <shortName evidence="5">Fd-NADP(+) reductase</shortName>
        <ecNumber evidence="5">1.18.1.2</ecNumber>
    </recommendedName>
</protein>
<feature type="binding site" evidence="5">
    <location>
        <position position="340"/>
    </location>
    <ligand>
        <name>FAD</name>
        <dbReference type="ChEBI" id="CHEBI:57692"/>
    </ligand>
</feature>
<dbReference type="InterPro" id="IPR050097">
    <property type="entry name" value="Ferredoxin-NADP_redctase_2"/>
</dbReference>
<evidence type="ECO:0000256" key="2">
    <source>
        <dbReference type="ARBA" id="ARBA00022827"/>
    </source>
</evidence>
<evidence type="ECO:0000256" key="3">
    <source>
        <dbReference type="ARBA" id="ARBA00022857"/>
    </source>
</evidence>
<feature type="binding site" evidence="5">
    <location>
        <position position="299"/>
    </location>
    <ligand>
        <name>FAD</name>
        <dbReference type="ChEBI" id="CHEBI:57692"/>
    </ligand>
</feature>
<dbReference type="HAMAP" id="MF_01685">
    <property type="entry name" value="FENR2"/>
    <property type="match status" value="1"/>
</dbReference>
<comment type="caution">
    <text evidence="5">Lacks conserved residue(s) required for the propagation of feature annotation.</text>
</comment>
<dbReference type="PRINTS" id="PR00469">
    <property type="entry name" value="PNDRDTASEII"/>
</dbReference>
<evidence type="ECO:0000313" key="7">
    <source>
        <dbReference type="EMBL" id="MBT9290216.1"/>
    </source>
</evidence>
<dbReference type="GO" id="GO:0050661">
    <property type="term" value="F:NADP binding"/>
    <property type="evidence" value="ECO:0007669"/>
    <property type="project" value="UniProtKB-UniRule"/>
</dbReference>
<organism evidence="7 8">
    <name type="scientific">Prosthecodimorpha staleyi</name>
    <dbReference type="NCBI Taxonomy" id="2840188"/>
    <lineage>
        <taxon>Bacteria</taxon>
        <taxon>Pseudomonadati</taxon>
        <taxon>Pseudomonadota</taxon>
        <taxon>Alphaproteobacteria</taxon>
        <taxon>Hyphomicrobiales</taxon>
        <taxon>Ancalomicrobiaceae</taxon>
        <taxon>Prosthecodimorpha</taxon>
    </lineage>
</organism>
<dbReference type="InterPro" id="IPR022890">
    <property type="entry name" value="Fd--NADP_Rdtase_type_2"/>
</dbReference>
<evidence type="ECO:0000256" key="5">
    <source>
        <dbReference type="HAMAP-Rule" id="MF_01685"/>
    </source>
</evidence>
<dbReference type="Proteomes" id="UP000766595">
    <property type="component" value="Unassembled WGS sequence"/>
</dbReference>
<accession>A0A947D5Z8</accession>
<dbReference type="PANTHER" id="PTHR48105">
    <property type="entry name" value="THIOREDOXIN REDUCTASE 1-RELATED-RELATED"/>
    <property type="match status" value="1"/>
</dbReference>
<keyword evidence="4 5" id="KW-0560">Oxidoreductase</keyword>
<feature type="binding site" evidence="5">
    <location>
        <position position="46"/>
    </location>
    <ligand>
        <name>FAD</name>
        <dbReference type="ChEBI" id="CHEBI:57692"/>
    </ligand>
</feature>
<reference evidence="7 8" key="1">
    <citation type="submission" date="2021-06" db="EMBL/GenBank/DDBJ databases">
        <authorList>
            <person name="Grouzdev D.S."/>
            <person name="Koziaeva V."/>
        </authorList>
    </citation>
    <scope>NUCLEOTIDE SEQUENCE [LARGE SCALE GENOMIC DNA]</scope>
    <source>
        <strain evidence="7 8">22</strain>
    </source>
</reference>
<dbReference type="GO" id="GO:0050660">
    <property type="term" value="F:flavin adenine dinucleotide binding"/>
    <property type="evidence" value="ECO:0007669"/>
    <property type="project" value="UniProtKB-UniRule"/>
</dbReference>
<evidence type="ECO:0000313" key="8">
    <source>
        <dbReference type="Proteomes" id="UP000766595"/>
    </source>
</evidence>
<dbReference type="AlphaFoldDB" id="A0A947D5Z8"/>
<keyword evidence="2 5" id="KW-0274">FAD</keyword>
<dbReference type="EMBL" id="JAHHZF010000005">
    <property type="protein sequence ID" value="MBT9290216.1"/>
    <property type="molecule type" value="Genomic_DNA"/>
</dbReference>
<dbReference type="InterPro" id="IPR023753">
    <property type="entry name" value="FAD/NAD-binding_dom"/>
</dbReference>
<feature type="binding site" evidence="5">
    <location>
        <position position="134"/>
    </location>
    <ligand>
        <name>FAD</name>
        <dbReference type="ChEBI" id="CHEBI:57692"/>
    </ligand>
</feature>
<dbReference type="Gene3D" id="3.50.50.60">
    <property type="entry name" value="FAD/NAD(P)-binding domain"/>
    <property type="match status" value="2"/>
</dbReference>
<comment type="subunit">
    <text evidence="5">Homodimer.</text>
</comment>
<comment type="cofactor">
    <cofactor evidence="5">
        <name>FAD</name>
        <dbReference type="ChEBI" id="CHEBI:57692"/>
    </cofactor>
    <text evidence="5">Binds 1 FAD per subunit.</text>
</comment>
<comment type="similarity">
    <text evidence="5">Belongs to the ferredoxin--NADP reductase type 2 family.</text>
</comment>
<feature type="binding site" evidence="5">
    <location>
        <position position="59"/>
    </location>
    <ligand>
        <name>FAD</name>
        <dbReference type="ChEBI" id="CHEBI:57692"/>
    </ligand>
</feature>
<comment type="caution">
    <text evidence="7">The sequence shown here is derived from an EMBL/GenBank/DDBJ whole genome shotgun (WGS) entry which is preliminary data.</text>
</comment>
<dbReference type="EC" id="1.18.1.2" evidence="5"/>
<sequence length="352" mass="38080">MSETIAPDVNASDAITTDVLVIGAGPVGIFAVFELGLLDMRCHLVDILDRPGGQCAELYPEKPIYDIPGYPVVGAQELVEKLMEQARPFSPVFHYSQMVETVARLPEGGFAVTTDLGTRFHAKVVVIAAGGGSFQPKRPPVPGIEAYEGTSVFYAVRRMEAFRDQDVLIVGGGDSALDWTLNLQPIARRVTLMHRRDEFRAAPHSVERMRSLVAEGKLDLVLGQVTGLAGADGHLSGVQVKLNDGTAREIAATRMLPFFGLTMKLGPIADWGLNLHENLIPVDTEKFETSEPGIFAVGDINTYPGKLKLILSGFHEVALMAQAAKRIVAPGQRIVFQYTTSSTSLQKKLGVS</sequence>
<evidence type="ECO:0000256" key="4">
    <source>
        <dbReference type="ARBA" id="ARBA00023002"/>
    </source>
</evidence>
<keyword evidence="3 5" id="KW-0521">NADP</keyword>
<name>A0A947D5Z8_9HYPH</name>
<evidence type="ECO:0000256" key="1">
    <source>
        <dbReference type="ARBA" id="ARBA00022630"/>
    </source>
</evidence>
<feature type="binding site" evidence="5">
    <location>
        <position position="54"/>
    </location>
    <ligand>
        <name>FAD</name>
        <dbReference type="ChEBI" id="CHEBI:57692"/>
    </ligand>
</feature>
<dbReference type="PRINTS" id="PR00368">
    <property type="entry name" value="FADPNR"/>
</dbReference>
<dbReference type="SUPFAM" id="SSF51905">
    <property type="entry name" value="FAD/NAD(P)-binding domain"/>
    <property type="match status" value="1"/>
</dbReference>
<keyword evidence="1 5" id="KW-0285">Flavoprotein</keyword>